<evidence type="ECO:0008006" key="14">
    <source>
        <dbReference type="Google" id="ProtNLM"/>
    </source>
</evidence>
<feature type="domain" description="Laminin EGF-like" evidence="9">
    <location>
        <begin position="1008"/>
        <end position="1055"/>
    </location>
</feature>
<keyword evidence="4" id="KW-0325">Glycoprotein</keyword>
<dbReference type="Pfam" id="PF00055">
    <property type="entry name" value="Laminin_N"/>
    <property type="match status" value="1"/>
</dbReference>
<comment type="caution">
    <text evidence="12">The sequence shown here is derived from an EMBL/GenBank/DDBJ whole genome shotgun (WGS) entry which is preliminary data.</text>
</comment>
<dbReference type="SMART" id="SM00180">
    <property type="entry name" value="EGF_Lam"/>
    <property type="match status" value="10"/>
</dbReference>
<feature type="domain" description="Laminin EGF-like" evidence="9">
    <location>
        <begin position="512"/>
        <end position="564"/>
    </location>
</feature>
<feature type="coiled-coil region" evidence="7">
    <location>
        <begin position="1259"/>
        <end position="1286"/>
    </location>
</feature>
<dbReference type="FunFam" id="2.10.25.10:FF:000193">
    <property type="entry name" value="Laminin subunit gamma 1"/>
    <property type="match status" value="1"/>
</dbReference>
<dbReference type="EMBL" id="CAXIEN010000035">
    <property type="protein sequence ID" value="CAL1268678.1"/>
    <property type="molecule type" value="Genomic_DNA"/>
</dbReference>
<evidence type="ECO:0000256" key="7">
    <source>
        <dbReference type="SAM" id="Coils"/>
    </source>
</evidence>
<dbReference type="PRINTS" id="PR00011">
    <property type="entry name" value="EGFLAMININ"/>
</dbReference>
<dbReference type="FunFam" id="2.10.25.10:FF:000051">
    <property type="entry name" value="Laminin subunit alpha 4"/>
    <property type="match status" value="1"/>
</dbReference>
<dbReference type="FunFam" id="2.10.25.10:FF:000166">
    <property type="entry name" value="laminin subunit gamma-1"/>
    <property type="match status" value="1"/>
</dbReference>
<dbReference type="FunFam" id="2.10.25.10:FF:000101">
    <property type="entry name" value="Laminin subunit beta 1"/>
    <property type="match status" value="1"/>
</dbReference>
<dbReference type="SMART" id="SM00181">
    <property type="entry name" value="EGF"/>
    <property type="match status" value="5"/>
</dbReference>
<accession>A0AAV1ZB44</accession>
<dbReference type="SMART" id="SM00136">
    <property type="entry name" value="LamNT"/>
    <property type="match status" value="1"/>
</dbReference>
<feature type="domain" description="Laminin IV type A" evidence="10">
    <location>
        <begin position="591"/>
        <end position="760"/>
    </location>
</feature>
<feature type="region of interest" description="Disordered" evidence="8">
    <location>
        <begin position="1482"/>
        <end position="1539"/>
    </location>
</feature>
<dbReference type="Pfam" id="PF00053">
    <property type="entry name" value="EGF_laminin"/>
    <property type="match status" value="11"/>
</dbReference>
<dbReference type="PROSITE" id="PS51115">
    <property type="entry name" value="LAMININ_IVA"/>
    <property type="match status" value="1"/>
</dbReference>
<feature type="disulfide bond" evidence="6">
    <location>
        <begin position="1008"/>
        <end position="1020"/>
    </location>
</feature>
<dbReference type="PANTHER" id="PTHR10574">
    <property type="entry name" value="NETRIN/LAMININ-RELATED"/>
    <property type="match status" value="1"/>
</dbReference>
<evidence type="ECO:0000259" key="11">
    <source>
        <dbReference type="PROSITE" id="PS51117"/>
    </source>
</evidence>
<dbReference type="FunFam" id="2.60.120.260:FF:000018">
    <property type="entry name" value="Laminin subunit gamma 1"/>
    <property type="match status" value="1"/>
</dbReference>
<feature type="disulfide bond" evidence="6">
    <location>
        <begin position="1056"/>
        <end position="1068"/>
    </location>
</feature>
<feature type="domain" description="Laminin N-terminal" evidence="11">
    <location>
        <begin position="105"/>
        <end position="346"/>
    </location>
</feature>
<dbReference type="InterPro" id="IPR000034">
    <property type="entry name" value="Laminin_IV"/>
</dbReference>
<dbReference type="SUPFAM" id="SSF58104">
    <property type="entry name" value="Methyl-accepting chemotaxis protein (MCP) signaling domain"/>
    <property type="match status" value="1"/>
</dbReference>
<dbReference type="PROSITE" id="PS00022">
    <property type="entry name" value="EGF_1"/>
    <property type="match status" value="1"/>
</dbReference>
<feature type="disulfide bond" evidence="6">
    <location>
        <begin position="1076"/>
        <end position="1085"/>
    </location>
</feature>
<dbReference type="GO" id="GO:0009887">
    <property type="term" value="P:animal organ morphogenesis"/>
    <property type="evidence" value="ECO:0007669"/>
    <property type="project" value="TreeGrafter"/>
</dbReference>
<evidence type="ECO:0000256" key="1">
    <source>
        <dbReference type="ARBA" id="ARBA00022729"/>
    </source>
</evidence>
<feature type="disulfide bond" evidence="6">
    <location>
        <begin position="813"/>
        <end position="822"/>
    </location>
</feature>
<proteinExistence type="predicted"/>
<dbReference type="PROSITE" id="PS51117">
    <property type="entry name" value="LAMININ_NTER"/>
    <property type="match status" value="1"/>
</dbReference>
<feature type="disulfide bond" evidence="6">
    <location>
        <begin position="921"/>
        <end position="930"/>
    </location>
</feature>
<evidence type="ECO:0000256" key="3">
    <source>
        <dbReference type="ARBA" id="ARBA00023157"/>
    </source>
</evidence>
<keyword evidence="3 6" id="KW-1015">Disulfide bond</keyword>
<reference evidence="12 13" key="1">
    <citation type="submission" date="2024-04" db="EMBL/GenBank/DDBJ databases">
        <authorList>
            <person name="Rising A."/>
            <person name="Reimegard J."/>
            <person name="Sonavane S."/>
            <person name="Akerstrom W."/>
            <person name="Nylinder S."/>
            <person name="Hedman E."/>
            <person name="Kallberg Y."/>
        </authorList>
    </citation>
    <scope>NUCLEOTIDE SEQUENCE [LARGE SCALE GENOMIC DNA]</scope>
</reference>
<feature type="disulfide bond" evidence="6">
    <location>
        <begin position="485"/>
        <end position="494"/>
    </location>
</feature>
<feature type="disulfide bond" evidence="6">
    <location>
        <begin position="535"/>
        <end position="544"/>
    </location>
</feature>
<evidence type="ECO:0000256" key="6">
    <source>
        <dbReference type="PROSITE-ProRule" id="PRU00460"/>
    </source>
</evidence>
<dbReference type="PROSITE" id="PS50027">
    <property type="entry name" value="EGF_LAM_2"/>
    <property type="match status" value="7"/>
</dbReference>
<dbReference type="InterPro" id="IPR008211">
    <property type="entry name" value="Laminin_N"/>
</dbReference>
<gene>
    <name evidence="12" type="ORF">LARSCL_LOCUS4310</name>
</gene>
<dbReference type="InterPro" id="IPR002049">
    <property type="entry name" value="LE_dom"/>
</dbReference>
<keyword evidence="13" id="KW-1185">Reference proteome</keyword>
<feature type="disulfide bond" evidence="6">
    <location>
        <begin position="465"/>
        <end position="477"/>
    </location>
</feature>
<feature type="domain" description="Laminin EGF-like" evidence="9">
    <location>
        <begin position="1056"/>
        <end position="1101"/>
    </location>
</feature>
<dbReference type="InterPro" id="IPR050440">
    <property type="entry name" value="Laminin/Netrin_ECM"/>
</dbReference>
<organism evidence="12 13">
    <name type="scientific">Larinioides sclopetarius</name>
    <dbReference type="NCBI Taxonomy" id="280406"/>
    <lineage>
        <taxon>Eukaryota</taxon>
        <taxon>Metazoa</taxon>
        <taxon>Ecdysozoa</taxon>
        <taxon>Arthropoda</taxon>
        <taxon>Chelicerata</taxon>
        <taxon>Arachnida</taxon>
        <taxon>Araneae</taxon>
        <taxon>Araneomorphae</taxon>
        <taxon>Entelegynae</taxon>
        <taxon>Araneoidea</taxon>
        <taxon>Araneidae</taxon>
        <taxon>Larinioides</taxon>
    </lineage>
</organism>
<dbReference type="Pfam" id="PF00052">
    <property type="entry name" value="Laminin_B"/>
    <property type="match status" value="1"/>
</dbReference>
<keyword evidence="1" id="KW-0732">Signal</keyword>
<feature type="disulfide bond" evidence="6">
    <location>
        <begin position="980"/>
        <end position="989"/>
    </location>
</feature>
<dbReference type="InterPro" id="IPR000742">
    <property type="entry name" value="EGF"/>
</dbReference>
<dbReference type="PROSITE" id="PS01248">
    <property type="entry name" value="EGF_LAM_1"/>
    <property type="match status" value="4"/>
</dbReference>
<dbReference type="Gene3D" id="2.10.25.10">
    <property type="entry name" value="Laminin"/>
    <property type="match status" value="10"/>
</dbReference>
<protein>
    <recommendedName>
        <fullName evidence="14">Laminin subunit gamma-1</fullName>
    </recommendedName>
</protein>
<evidence type="ECO:0000313" key="12">
    <source>
        <dbReference type="EMBL" id="CAL1268678.1"/>
    </source>
</evidence>
<feature type="disulfide bond" evidence="6">
    <location>
        <begin position="1029"/>
        <end position="1038"/>
    </location>
</feature>
<feature type="coiled-coil region" evidence="7">
    <location>
        <begin position="1616"/>
        <end position="1673"/>
    </location>
</feature>
<dbReference type="FunFam" id="2.10.25.10:FF:000067">
    <property type="entry name" value="Laminin subunit gamma 1"/>
    <property type="match status" value="2"/>
</dbReference>
<dbReference type="Proteomes" id="UP001497382">
    <property type="component" value="Unassembled WGS sequence"/>
</dbReference>
<comment type="caution">
    <text evidence="6">Lacks conserved residue(s) required for the propagation of feature annotation.</text>
</comment>
<keyword evidence="5 6" id="KW-0424">Laminin EGF-like domain</keyword>
<keyword evidence="7" id="KW-0175">Coiled coil</keyword>
<dbReference type="GO" id="GO:0009888">
    <property type="term" value="P:tissue development"/>
    <property type="evidence" value="ECO:0007669"/>
    <property type="project" value="TreeGrafter"/>
</dbReference>
<evidence type="ECO:0000256" key="4">
    <source>
        <dbReference type="ARBA" id="ARBA00023180"/>
    </source>
</evidence>
<feature type="domain" description="Laminin EGF-like" evidence="9">
    <location>
        <begin position="465"/>
        <end position="511"/>
    </location>
</feature>
<feature type="domain" description="Laminin EGF-like" evidence="9">
    <location>
        <begin position="952"/>
        <end position="1007"/>
    </location>
</feature>
<dbReference type="SUPFAM" id="SSF57196">
    <property type="entry name" value="EGF/Laminin"/>
    <property type="match status" value="8"/>
</dbReference>
<feature type="coiled-coil region" evidence="7">
    <location>
        <begin position="1113"/>
        <end position="1166"/>
    </location>
</feature>
<evidence type="ECO:0000259" key="10">
    <source>
        <dbReference type="PROSITE" id="PS51115"/>
    </source>
</evidence>
<sequence>KKEKSSPRFISVTLATLIAFNSFPAIVTTGPSTKGEKLSLFFSVSGYHKTKMATSVVALEWTLLVIACIRILGARSQYQQHRELIIPEIHSSRDQQSRCYDEFRRPLRCVPEFVNAAFNVRVEATNTCGTRGQTEYCLQTGVTEAKKSCEICDASLPHLAHPPDYLTDFNNNDNQTWWQSETMYEGIGIPDSGQVNLTLHLGKTFDITYVRLKFYTSRPESFAIFKRTRPGNDWIPYQYYSATCRSTYGLNDTSFVTYGDETRALCTSEFSDISPLTGGNVAFSTLEGRPSAYYFENSSVLQEWVTATDIRITFDRMNTFGDEIFGDPKVLKSYYYAVSDFAVGGRCKCNGHGSECIQVSSNQQTPWETHLVCRCEHNTAGPDCEMCLPFYNDQPWGRATSTDVHECKACNCNGRSNTCYFDEELWLQTGHGGHCTDCRDNTDGANCERCKENFYLREDERCVPCNCDPVGSRSLQCNNRGQCQCKPGVDGQRCNKCASNFYDFSELGCRPCGCNVAGSIDNNPECDPITGVCRCKENVEGQRCDQCKPGYFDLQEVNEFGCLFCFCFGHSSVCRSAPGYSAFPIESTFIRDWEKWDCVDYHKRVVPFKYGQINQEIEVTANSREPVYFIAPARYLGDQRAAYNQFLTFTLRIGEEGPQATLEDIVLEGNGLSISLPIFGQGNPLPSTFNQEYKFRLHEHSAYGWNPRLTPRDFISILSNLTALKIKATYTPEGTGYLDNVRLDSAQRSPLGKEATWIEMCTCPEGYVGQFCESCAPGYRHDPANGGKFARCVPCNCHGHAEFCDPETGRCICQHHTAGDNCEHCAAGFYGNALTGTSEDCQPCPCPGNGACVILPDEEVACLECPEGYAGHRCDLCIDGYYAESTDPYGRPLCRKCECNENVDPNAIGNCDRNTGYCLKCVYNTGGRYCESCLPGFYGNALALPKGDCKACNCYPVGTEKRDPESDVLVCNYATGQCPCKPNVEGKHCDNCAEGYWNLMSGEGCEACRCDPIGSLDRTCDITTGQCQCRPGVMGQKCDQCMPLHYGFSSEGCKHCECDQIGSSSLQCDPYGQCPCRPNVEGRRCDRCKENTHNKAAGCVDCPPCYNLVQDAANIHRSKLAELQELLKALKENPQLLNDEEFVLKLKQVQDKVDKLLEDAMSATDLDGKLGSKLKDLYKRLEDVRKTAGVIAGKIDDARGIGQLGERNITIAEDIIKRALDALHGARKFLETEGISALEKAIERSEKFGQQSEKMSEIAREARHLADEHEKEAKEIEDLALDARKIAQEAYEKARHALETPGETADNINRLERKLLDVDYMLEEVKKLAASAKDEANKTYEAALDLFTKANSINLPDVDVEFMKQTAADIIEEAKKIQNQADDIFGEHQDLLDKMKQQIEDAEGLLKAGEKQQQTVDEMLATVDAALAKAKEAVAAGEKTLAEAKDTLETLKGFDELIRESKGRADEALTRIPEIEKIITEAEEKTASAEDALRGAKQDAIESRDEAQTAEEKAEQASKHANDVLEGAEETKTEANKLKDKADELAEEVAETEGVLKEYEDQAKSDGDLASQALEQANQAKNSATDASVKVKNALDTVEDIIRALDGLDDIDESLLDQLEIRLIAAEKEQKEADFDSRMNELRQARDIQNQWMKDYTEEVERLKKDVANIADIRNALPDKCYRRVVLEP</sequence>
<evidence type="ECO:0000313" key="13">
    <source>
        <dbReference type="Proteomes" id="UP001497382"/>
    </source>
</evidence>
<feature type="domain" description="Laminin EGF-like" evidence="9">
    <location>
        <begin position="795"/>
        <end position="843"/>
    </location>
</feature>
<name>A0AAV1ZB44_9ARAC</name>
<dbReference type="FunFam" id="2.10.25.10:FF:000758">
    <property type="entry name" value="Laminin subunit gamma 1"/>
    <property type="match status" value="1"/>
</dbReference>
<feature type="non-terminal residue" evidence="12">
    <location>
        <position position="1"/>
    </location>
</feature>
<dbReference type="Gene3D" id="2.60.120.260">
    <property type="entry name" value="Galactose-binding domain-like"/>
    <property type="match status" value="1"/>
</dbReference>
<dbReference type="SMART" id="SM00281">
    <property type="entry name" value="LamB"/>
    <property type="match status" value="1"/>
</dbReference>
<evidence type="ECO:0000259" key="9">
    <source>
        <dbReference type="PROSITE" id="PS50027"/>
    </source>
</evidence>
<feature type="disulfide bond" evidence="6">
    <location>
        <begin position="1010"/>
        <end position="1027"/>
    </location>
</feature>
<dbReference type="CDD" id="cd00055">
    <property type="entry name" value="EGF_Lam"/>
    <property type="match status" value="10"/>
</dbReference>
<feature type="domain" description="Laminin EGF-like" evidence="9">
    <location>
        <begin position="897"/>
        <end position="951"/>
    </location>
</feature>
<evidence type="ECO:0000256" key="5">
    <source>
        <dbReference type="ARBA" id="ARBA00023292"/>
    </source>
</evidence>
<evidence type="ECO:0000256" key="2">
    <source>
        <dbReference type="ARBA" id="ARBA00022737"/>
    </source>
</evidence>
<dbReference type="PANTHER" id="PTHR10574:SF435">
    <property type="entry name" value="LAMININ SUBUNIT GAMMA-1"/>
    <property type="match status" value="1"/>
</dbReference>
<evidence type="ECO:0000256" key="8">
    <source>
        <dbReference type="SAM" id="MobiDB-lite"/>
    </source>
</evidence>
<keyword evidence="2" id="KW-0677">Repeat</keyword>